<sequence length="716" mass="78994">MLCDHPPACPPSCTHCLAYDRHTRSLCSKVPSTPGSKWCKEHEGLQAKLLKSYKRLTLAVESFDDQMLPPFVDAVLNEEDMSQLRSWSEAARLKWGLTQRVIVARAEHHQQFYAGGDWGHCLFVESLKTESERLERLMRALDRRAYALTLAKSEAEWILAAPTVSFICDEPSTNDAPLTPPPTPPLANQDLPSAPTLNKNQRKKAQRKAARKNSTSSSSPSSDIDLLLSPPCCLTAPDELELHSKPTSQLSRLRSYLLPPPDLPSTIRPSTWHKLISTLFRYVILRTSALAPLALTASSADGEPLASVEEFLDLLEDRMDTRCGEEVEKLWKGMKFAKSSTPTKKGRTEEVMGMLGVGVLGDAIADVFRGEESAGVYVELLGGRVYKEPSVEDLPGQGWDLFYQFISCSGCSLSVTRSFASLIRNRRLAILGAYPAWLCPSDTPAEHVFRLAGLSLCASNMATCGKKVKRIEQKENGGRGRASKKKTVLVEEWERGWVYCKMPLNDGWSASTLAALSSLPDRFVVLARNATTLEVTHSPPPPTRITSMCKTPGCSCCSKSDLWLGRVRSGLSPAERKAANWTTSTFFPVDSVLNSFSANSSPETRFAFRYDDVIDVLIMDNRSYTASSANATTSGGEWSSFVDSVAGVVVQTGGCESLKDLLAKGRAEAREKGEMEPEREEEEKDSKHVSLGRKGGVSYAAIDEKLRAREMFREEY</sequence>
<evidence type="ECO:0000313" key="3">
    <source>
        <dbReference type="Proteomes" id="UP000193467"/>
    </source>
</evidence>
<dbReference type="OrthoDB" id="10260712at2759"/>
<keyword evidence="3" id="KW-1185">Reference proteome</keyword>
<protein>
    <submittedName>
        <fullName evidence="2">Uncharacterized protein</fullName>
    </submittedName>
</protein>
<proteinExistence type="predicted"/>
<evidence type="ECO:0000313" key="2">
    <source>
        <dbReference type="EMBL" id="ORY90284.1"/>
    </source>
</evidence>
<dbReference type="EMBL" id="MCGR01000004">
    <property type="protein sequence ID" value="ORY90284.1"/>
    <property type="molecule type" value="Genomic_DNA"/>
</dbReference>
<feature type="compositionally biased region" description="Basic and acidic residues" evidence="1">
    <location>
        <begin position="666"/>
        <end position="676"/>
    </location>
</feature>
<comment type="caution">
    <text evidence="2">The sequence shown here is derived from an EMBL/GenBank/DDBJ whole genome shotgun (WGS) entry which is preliminary data.</text>
</comment>
<name>A0A1Y2G0X8_9BASI</name>
<dbReference type="AlphaFoldDB" id="A0A1Y2G0X8"/>
<evidence type="ECO:0000256" key="1">
    <source>
        <dbReference type="SAM" id="MobiDB-lite"/>
    </source>
</evidence>
<feature type="region of interest" description="Disordered" evidence="1">
    <location>
        <begin position="171"/>
        <end position="224"/>
    </location>
</feature>
<organism evidence="2 3">
    <name type="scientific">Leucosporidium creatinivorum</name>
    <dbReference type="NCBI Taxonomy" id="106004"/>
    <lineage>
        <taxon>Eukaryota</taxon>
        <taxon>Fungi</taxon>
        <taxon>Dikarya</taxon>
        <taxon>Basidiomycota</taxon>
        <taxon>Pucciniomycotina</taxon>
        <taxon>Microbotryomycetes</taxon>
        <taxon>Leucosporidiales</taxon>
        <taxon>Leucosporidium</taxon>
    </lineage>
</organism>
<dbReference type="Proteomes" id="UP000193467">
    <property type="component" value="Unassembled WGS sequence"/>
</dbReference>
<feature type="compositionally biased region" description="Low complexity" evidence="1">
    <location>
        <begin position="212"/>
        <end position="224"/>
    </location>
</feature>
<feature type="compositionally biased region" description="Basic residues" evidence="1">
    <location>
        <begin position="200"/>
        <end position="211"/>
    </location>
</feature>
<dbReference type="InParanoid" id="A0A1Y2G0X8"/>
<reference evidence="2 3" key="1">
    <citation type="submission" date="2016-07" db="EMBL/GenBank/DDBJ databases">
        <title>Pervasive Adenine N6-methylation of Active Genes in Fungi.</title>
        <authorList>
            <consortium name="DOE Joint Genome Institute"/>
            <person name="Mondo S.J."/>
            <person name="Dannebaum R.O."/>
            <person name="Kuo R.C."/>
            <person name="Labutti K."/>
            <person name="Haridas S."/>
            <person name="Kuo A."/>
            <person name="Salamov A."/>
            <person name="Ahrendt S.R."/>
            <person name="Lipzen A."/>
            <person name="Sullivan W."/>
            <person name="Andreopoulos W.B."/>
            <person name="Clum A."/>
            <person name="Lindquist E."/>
            <person name="Daum C."/>
            <person name="Ramamoorthy G.K."/>
            <person name="Gryganskyi A."/>
            <person name="Culley D."/>
            <person name="Magnuson J.K."/>
            <person name="James T.Y."/>
            <person name="O'Malley M.A."/>
            <person name="Stajich J.E."/>
            <person name="Spatafora J.W."/>
            <person name="Visel A."/>
            <person name="Grigoriev I.V."/>
        </authorList>
    </citation>
    <scope>NUCLEOTIDE SEQUENCE [LARGE SCALE GENOMIC DNA]</scope>
    <source>
        <strain evidence="2 3">62-1032</strain>
    </source>
</reference>
<accession>A0A1Y2G0X8</accession>
<dbReference type="STRING" id="106004.A0A1Y2G0X8"/>
<gene>
    <name evidence="2" type="ORF">BCR35DRAFT_137017</name>
</gene>
<feature type="region of interest" description="Disordered" evidence="1">
    <location>
        <begin position="666"/>
        <end position="692"/>
    </location>
</feature>